<evidence type="ECO:0000256" key="9">
    <source>
        <dbReference type="ARBA" id="ARBA00047899"/>
    </source>
</evidence>
<dbReference type="Proteomes" id="UP000242188">
    <property type="component" value="Unassembled WGS sequence"/>
</dbReference>
<evidence type="ECO:0000256" key="10">
    <source>
        <dbReference type="ARBA" id="ARBA00048679"/>
    </source>
</evidence>
<evidence type="ECO:0000256" key="5">
    <source>
        <dbReference type="ARBA" id="ARBA00022679"/>
    </source>
</evidence>
<protein>
    <recommendedName>
        <fullName evidence="2">non-specific serine/threonine protein kinase</fullName>
        <ecNumber evidence="2">2.7.11.1</ecNumber>
    </recommendedName>
</protein>
<reference evidence="12 13" key="1">
    <citation type="journal article" date="2017" name="Nat. Ecol. Evol.">
        <title>Scallop genome provides insights into evolution of bilaterian karyotype and development.</title>
        <authorList>
            <person name="Wang S."/>
            <person name="Zhang J."/>
            <person name="Jiao W."/>
            <person name="Li J."/>
            <person name="Xun X."/>
            <person name="Sun Y."/>
            <person name="Guo X."/>
            <person name="Huan P."/>
            <person name="Dong B."/>
            <person name="Zhang L."/>
            <person name="Hu X."/>
            <person name="Sun X."/>
            <person name="Wang J."/>
            <person name="Zhao C."/>
            <person name="Wang Y."/>
            <person name="Wang D."/>
            <person name="Huang X."/>
            <person name="Wang R."/>
            <person name="Lv J."/>
            <person name="Li Y."/>
            <person name="Zhang Z."/>
            <person name="Liu B."/>
            <person name="Lu W."/>
            <person name="Hui Y."/>
            <person name="Liang J."/>
            <person name="Zhou Z."/>
            <person name="Hou R."/>
            <person name="Li X."/>
            <person name="Liu Y."/>
            <person name="Li H."/>
            <person name="Ning X."/>
            <person name="Lin Y."/>
            <person name="Zhao L."/>
            <person name="Xing Q."/>
            <person name="Dou J."/>
            <person name="Li Y."/>
            <person name="Mao J."/>
            <person name="Guo H."/>
            <person name="Dou H."/>
            <person name="Li T."/>
            <person name="Mu C."/>
            <person name="Jiang W."/>
            <person name="Fu Q."/>
            <person name="Fu X."/>
            <person name="Miao Y."/>
            <person name="Liu J."/>
            <person name="Yu Q."/>
            <person name="Li R."/>
            <person name="Liao H."/>
            <person name="Li X."/>
            <person name="Kong Y."/>
            <person name="Jiang Z."/>
            <person name="Chourrout D."/>
            <person name="Li R."/>
            <person name="Bao Z."/>
        </authorList>
    </citation>
    <scope>NUCLEOTIDE SEQUENCE [LARGE SCALE GENOMIC DNA]</scope>
    <source>
        <strain evidence="12 13">PY_sf001</strain>
    </source>
</reference>
<dbReference type="Gene3D" id="1.10.510.10">
    <property type="entry name" value="Transferase(Phosphotransferase) domain 1"/>
    <property type="match status" value="1"/>
</dbReference>
<dbReference type="GO" id="GO:0005524">
    <property type="term" value="F:ATP binding"/>
    <property type="evidence" value="ECO:0007669"/>
    <property type="project" value="UniProtKB-KW"/>
</dbReference>
<dbReference type="InterPro" id="IPR011009">
    <property type="entry name" value="Kinase-like_dom_sf"/>
</dbReference>
<gene>
    <name evidence="12" type="ORF">KP79_PYT15868</name>
</gene>
<comment type="caution">
    <text evidence="12">The sequence shown here is derived from an EMBL/GenBank/DDBJ whole genome shotgun (WGS) entry which is preliminary data.</text>
</comment>
<dbReference type="STRING" id="6573.A0A210Q6H0"/>
<sequence>MSEDKNQLNRPNNEGPRIKTSSIVDDYVVQWNQKLGTGISGPVRPCTKRNNSKKFALKCLLDSPKARTEVNLHTMCSGHDNIVSVFDVYANDIQFPGEPHARPRLLVVLEYMQGGELFDRISKESGFTERKAAKYLRQIANAVLRCHTLNIAHRDLKPENLLIRDNTEDSLVKLTDFGFAKIDDGNLQTPHFTPYYVAPQVLEAHKYQAKQKRGIIPTSKPYTYDKSCDMWSMGVILYIMLCGYPPFYSETPTRQITSAMRKKILSGQYEFPEDDWQFISDSAKDVVKSLLHVDPSFRMNIQELLGHPWLNEAPDNKLQSPAVFMDKIGMEDIKLAHSQHLTTMRIPDNNVTLKPLTDTENPIFRKRKLRQTSIEDTKDSLEPSPQKVKADNLKVRALRDIIAYCVLPPKVDDDESVLNNLVTKAMQELEVKNGICSVLDSWKWDGRKFQKKVEKAKLAQELSLLVRSITESNSHTDEPDS</sequence>
<feature type="domain" description="Protein kinase" evidence="11">
    <location>
        <begin position="29"/>
        <end position="310"/>
    </location>
</feature>
<dbReference type="PROSITE" id="PS50011">
    <property type="entry name" value="PROTEIN_KINASE_DOM"/>
    <property type="match status" value="1"/>
</dbReference>
<evidence type="ECO:0000259" key="11">
    <source>
        <dbReference type="PROSITE" id="PS50011"/>
    </source>
</evidence>
<evidence type="ECO:0000256" key="7">
    <source>
        <dbReference type="ARBA" id="ARBA00022777"/>
    </source>
</evidence>
<dbReference type="InterPro" id="IPR008271">
    <property type="entry name" value="Ser/Thr_kinase_AS"/>
</dbReference>
<dbReference type="Pfam" id="PF00069">
    <property type="entry name" value="Pkinase"/>
    <property type="match status" value="1"/>
</dbReference>
<keyword evidence="3" id="KW-0723">Serine/threonine-protein kinase</keyword>
<evidence type="ECO:0000256" key="1">
    <source>
        <dbReference type="ARBA" id="ARBA00006692"/>
    </source>
</evidence>
<comment type="similarity">
    <text evidence="1">Belongs to the protein kinase superfamily. CAMK Ser/Thr protein kinase family.</text>
</comment>
<dbReference type="GO" id="GO:0004674">
    <property type="term" value="F:protein serine/threonine kinase activity"/>
    <property type="evidence" value="ECO:0007669"/>
    <property type="project" value="UniProtKB-KW"/>
</dbReference>
<dbReference type="AlphaFoldDB" id="A0A210Q6H0"/>
<dbReference type="SMART" id="SM00220">
    <property type="entry name" value="S_TKc"/>
    <property type="match status" value="1"/>
</dbReference>
<keyword evidence="8" id="KW-0067">ATP-binding</keyword>
<proteinExistence type="inferred from homology"/>
<evidence type="ECO:0000313" key="13">
    <source>
        <dbReference type="Proteomes" id="UP000242188"/>
    </source>
</evidence>
<dbReference type="InterPro" id="IPR027442">
    <property type="entry name" value="MAPKAPK_C"/>
</dbReference>
<comment type="catalytic activity">
    <reaction evidence="9">
        <text>L-threonyl-[protein] + ATP = O-phospho-L-threonyl-[protein] + ADP + H(+)</text>
        <dbReference type="Rhea" id="RHEA:46608"/>
        <dbReference type="Rhea" id="RHEA-COMP:11060"/>
        <dbReference type="Rhea" id="RHEA-COMP:11605"/>
        <dbReference type="ChEBI" id="CHEBI:15378"/>
        <dbReference type="ChEBI" id="CHEBI:30013"/>
        <dbReference type="ChEBI" id="CHEBI:30616"/>
        <dbReference type="ChEBI" id="CHEBI:61977"/>
        <dbReference type="ChEBI" id="CHEBI:456216"/>
        <dbReference type="EC" id="2.7.11.1"/>
    </reaction>
</comment>
<dbReference type="InterPro" id="IPR050205">
    <property type="entry name" value="CDPK_Ser/Thr_kinases"/>
</dbReference>
<dbReference type="PANTHER" id="PTHR24349">
    <property type="entry name" value="SERINE/THREONINE-PROTEIN KINASE"/>
    <property type="match status" value="1"/>
</dbReference>
<keyword evidence="7 12" id="KW-0418">Kinase</keyword>
<keyword evidence="5" id="KW-0808">Transferase</keyword>
<keyword evidence="13" id="KW-1185">Reference proteome</keyword>
<keyword evidence="6" id="KW-0547">Nucleotide-binding</keyword>
<dbReference type="Gene3D" id="3.30.200.20">
    <property type="entry name" value="Phosphorylase Kinase, domain 1"/>
    <property type="match status" value="1"/>
</dbReference>
<dbReference type="OrthoDB" id="40902at2759"/>
<accession>A0A210Q6H0</accession>
<comment type="catalytic activity">
    <reaction evidence="10">
        <text>L-seryl-[protein] + ATP = O-phospho-L-seryl-[protein] + ADP + H(+)</text>
        <dbReference type="Rhea" id="RHEA:17989"/>
        <dbReference type="Rhea" id="RHEA-COMP:9863"/>
        <dbReference type="Rhea" id="RHEA-COMP:11604"/>
        <dbReference type="ChEBI" id="CHEBI:15378"/>
        <dbReference type="ChEBI" id="CHEBI:29999"/>
        <dbReference type="ChEBI" id="CHEBI:30616"/>
        <dbReference type="ChEBI" id="CHEBI:83421"/>
        <dbReference type="ChEBI" id="CHEBI:456216"/>
        <dbReference type="EC" id="2.7.11.1"/>
    </reaction>
</comment>
<dbReference type="SUPFAM" id="SSF56112">
    <property type="entry name" value="Protein kinase-like (PK-like)"/>
    <property type="match status" value="1"/>
</dbReference>
<organism evidence="12 13">
    <name type="scientific">Mizuhopecten yessoensis</name>
    <name type="common">Japanese scallop</name>
    <name type="synonym">Patinopecten yessoensis</name>
    <dbReference type="NCBI Taxonomy" id="6573"/>
    <lineage>
        <taxon>Eukaryota</taxon>
        <taxon>Metazoa</taxon>
        <taxon>Spiralia</taxon>
        <taxon>Lophotrochozoa</taxon>
        <taxon>Mollusca</taxon>
        <taxon>Bivalvia</taxon>
        <taxon>Autobranchia</taxon>
        <taxon>Pteriomorphia</taxon>
        <taxon>Pectinida</taxon>
        <taxon>Pectinoidea</taxon>
        <taxon>Pectinidae</taxon>
        <taxon>Mizuhopecten</taxon>
    </lineage>
</organism>
<dbReference type="EC" id="2.7.11.1" evidence="2"/>
<evidence type="ECO:0000256" key="2">
    <source>
        <dbReference type="ARBA" id="ARBA00012513"/>
    </source>
</evidence>
<dbReference type="InterPro" id="IPR000719">
    <property type="entry name" value="Prot_kinase_dom"/>
</dbReference>
<dbReference type="Gene3D" id="4.10.1170.10">
    <property type="entry name" value="MAP kinase activated protein kinase 2"/>
    <property type="match status" value="1"/>
</dbReference>
<dbReference type="EMBL" id="NEDP02004827">
    <property type="protein sequence ID" value="OWF44338.1"/>
    <property type="molecule type" value="Genomic_DNA"/>
</dbReference>
<evidence type="ECO:0000256" key="4">
    <source>
        <dbReference type="ARBA" id="ARBA00022553"/>
    </source>
</evidence>
<dbReference type="FunFam" id="3.30.200.20:FF:000209">
    <property type="entry name" value="MAP kinase-activated protein kinase 5 isoform X1"/>
    <property type="match status" value="1"/>
</dbReference>
<evidence type="ECO:0000256" key="3">
    <source>
        <dbReference type="ARBA" id="ARBA00022527"/>
    </source>
</evidence>
<evidence type="ECO:0000313" key="12">
    <source>
        <dbReference type="EMBL" id="OWF44338.1"/>
    </source>
</evidence>
<keyword evidence="4" id="KW-0597">Phosphoprotein</keyword>
<evidence type="ECO:0000256" key="8">
    <source>
        <dbReference type="ARBA" id="ARBA00022840"/>
    </source>
</evidence>
<evidence type="ECO:0000256" key="6">
    <source>
        <dbReference type="ARBA" id="ARBA00022741"/>
    </source>
</evidence>
<name>A0A210Q6H0_MIZYE</name>
<dbReference type="PROSITE" id="PS00108">
    <property type="entry name" value="PROTEIN_KINASE_ST"/>
    <property type="match status" value="1"/>
</dbReference>